<sequence length="300" mass="33774">MARVMKTLKSSPSKQQRQSAGKQPTRVPMASFRGGSPCTSDENASHRSRSKSLAKVKKRKKSKQLKPEAPSTHRMRTRFQTKQASYFRIHDLPAEIRNQIYTLATVDEDNHAFADFDMHPILSVCRQFRAEALPIFFAANTFFATIRTNWCFRRGHWHKRGNTFYNMAGKLNMAPVFYKRTARNAPMQGVKEAAIFQNVELLIGCGCCDRGHFLAYLALHVSGGKTKLVTNMLMNHLRASDKANIQLVLDRAEALVERISKPVGFIGFTAVHIRQLAKCFLYTGKSAEALAVKEDGDHGA</sequence>
<dbReference type="EMBL" id="MU001631">
    <property type="protein sequence ID" value="KAF2487147.1"/>
    <property type="molecule type" value="Genomic_DNA"/>
</dbReference>
<feature type="region of interest" description="Disordered" evidence="1">
    <location>
        <begin position="1"/>
        <end position="75"/>
    </location>
</feature>
<dbReference type="Proteomes" id="UP000799767">
    <property type="component" value="Unassembled WGS sequence"/>
</dbReference>
<organism evidence="2 3">
    <name type="scientific">Neohortaea acidophila</name>
    <dbReference type="NCBI Taxonomy" id="245834"/>
    <lineage>
        <taxon>Eukaryota</taxon>
        <taxon>Fungi</taxon>
        <taxon>Dikarya</taxon>
        <taxon>Ascomycota</taxon>
        <taxon>Pezizomycotina</taxon>
        <taxon>Dothideomycetes</taxon>
        <taxon>Dothideomycetidae</taxon>
        <taxon>Mycosphaerellales</taxon>
        <taxon>Teratosphaeriaceae</taxon>
        <taxon>Neohortaea</taxon>
    </lineage>
</organism>
<proteinExistence type="predicted"/>
<name>A0A6A6Q6W6_9PEZI</name>
<dbReference type="GeneID" id="54479367"/>
<evidence type="ECO:0000256" key="1">
    <source>
        <dbReference type="SAM" id="MobiDB-lite"/>
    </source>
</evidence>
<feature type="compositionally biased region" description="Polar residues" evidence="1">
    <location>
        <begin position="8"/>
        <end position="22"/>
    </location>
</feature>
<dbReference type="RefSeq" id="XP_033593716.1">
    <property type="nucleotide sequence ID" value="XM_033738365.1"/>
</dbReference>
<feature type="compositionally biased region" description="Basic residues" evidence="1">
    <location>
        <begin position="46"/>
        <end position="64"/>
    </location>
</feature>
<evidence type="ECO:0008006" key="4">
    <source>
        <dbReference type="Google" id="ProtNLM"/>
    </source>
</evidence>
<keyword evidence="3" id="KW-1185">Reference proteome</keyword>
<accession>A0A6A6Q6W6</accession>
<reference evidence="2" key="1">
    <citation type="journal article" date="2020" name="Stud. Mycol.">
        <title>101 Dothideomycetes genomes: a test case for predicting lifestyles and emergence of pathogens.</title>
        <authorList>
            <person name="Haridas S."/>
            <person name="Albert R."/>
            <person name="Binder M."/>
            <person name="Bloem J."/>
            <person name="Labutti K."/>
            <person name="Salamov A."/>
            <person name="Andreopoulos B."/>
            <person name="Baker S."/>
            <person name="Barry K."/>
            <person name="Bills G."/>
            <person name="Bluhm B."/>
            <person name="Cannon C."/>
            <person name="Castanera R."/>
            <person name="Culley D."/>
            <person name="Daum C."/>
            <person name="Ezra D."/>
            <person name="Gonzalez J."/>
            <person name="Henrissat B."/>
            <person name="Kuo A."/>
            <person name="Liang C."/>
            <person name="Lipzen A."/>
            <person name="Lutzoni F."/>
            <person name="Magnuson J."/>
            <person name="Mondo S."/>
            <person name="Nolan M."/>
            <person name="Ohm R."/>
            <person name="Pangilinan J."/>
            <person name="Park H.-J."/>
            <person name="Ramirez L."/>
            <person name="Alfaro M."/>
            <person name="Sun H."/>
            <person name="Tritt A."/>
            <person name="Yoshinaga Y."/>
            <person name="Zwiers L.-H."/>
            <person name="Turgeon B."/>
            <person name="Goodwin S."/>
            <person name="Spatafora J."/>
            <person name="Crous P."/>
            <person name="Grigoriev I."/>
        </authorList>
    </citation>
    <scope>NUCLEOTIDE SEQUENCE</scope>
    <source>
        <strain evidence="2">CBS 113389</strain>
    </source>
</reference>
<protein>
    <recommendedName>
        <fullName evidence="4">F-box domain-containing protein</fullName>
    </recommendedName>
</protein>
<evidence type="ECO:0000313" key="3">
    <source>
        <dbReference type="Proteomes" id="UP000799767"/>
    </source>
</evidence>
<dbReference type="OrthoDB" id="3632925at2759"/>
<evidence type="ECO:0000313" key="2">
    <source>
        <dbReference type="EMBL" id="KAF2487147.1"/>
    </source>
</evidence>
<dbReference type="AlphaFoldDB" id="A0A6A6Q6W6"/>
<gene>
    <name evidence="2" type="ORF">BDY17DRAFT_4174</name>
</gene>